<dbReference type="SUPFAM" id="SSF160104">
    <property type="entry name" value="Acetoacetate decarboxylase-like"/>
    <property type="match status" value="1"/>
</dbReference>
<comment type="caution">
    <text evidence="1">The sequence shown here is derived from an EMBL/GenBank/DDBJ whole genome shotgun (WGS) entry which is preliminary data.</text>
</comment>
<proteinExistence type="predicted"/>
<evidence type="ECO:0000313" key="2">
    <source>
        <dbReference type="Proteomes" id="UP000563151"/>
    </source>
</evidence>
<name>A0A923ED70_CLOTT</name>
<dbReference type="InterPro" id="IPR010451">
    <property type="entry name" value="Acetoacetate_decarboxylase"/>
</dbReference>
<dbReference type="RefSeq" id="WP_173680421.1">
    <property type="nucleotide sequence ID" value="NZ_JAAZWO010000038.1"/>
</dbReference>
<gene>
    <name evidence="1" type="ORF">HGG79_19140</name>
</gene>
<dbReference type="GO" id="GO:0016829">
    <property type="term" value="F:lyase activity"/>
    <property type="evidence" value="ECO:0007669"/>
    <property type="project" value="InterPro"/>
</dbReference>
<accession>A0A923ED70</accession>
<protein>
    <submittedName>
        <fullName evidence="1">Acetoacetate decarboxylase family protein</fullName>
    </submittedName>
</protein>
<sequence>MGSFVKNINDIMKYGSKPTKFYDAEMLTIYWETKPEIIKRILPPPLKPAKRPLIHAFIANYPKTNFCPTYKEAGLFILADYNGELGTYCLSMPITDGMGMALGREFCGLPKKMADINFKKDNDFVEGTVGRHGTDFFNVKANLNGNLNDEHAEKILAENYGKGLPIFNIKYSKAIDGSGFDLKPTLVKQSINMDTTLLQAGEVKITLKDSPHDPWAELEVVKMLGGIYTVSTNVLLKGIVLEEINPMSFIPYSYLRWDWWEDNLD</sequence>
<keyword evidence="2" id="KW-1185">Reference proteome</keyword>
<evidence type="ECO:0000313" key="1">
    <source>
        <dbReference type="EMBL" id="MBC2399859.1"/>
    </source>
</evidence>
<dbReference type="AlphaFoldDB" id="A0A923ED70"/>
<dbReference type="InterPro" id="IPR023375">
    <property type="entry name" value="ADC_dom_sf"/>
</dbReference>
<dbReference type="EMBL" id="JAAZWO010000038">
    <property type="protein sequence ID" value="MBC2399859.1"/>
    <property type="molecule type" value="Genomic_DNA"/>
</dbReference>
<dbReference type="Pfam" id="PF06314">
    <property type="entry name" value="ADC"/>
    <property type="match status" value="1"/>
</dbReference>
<reference evidence="1 2" key="1">
    <citation type="submission" date="2020-04" db="EMBL/GenBank/DDBJ databases">
        <title>Genomic insights into acetone-butanol-ethanol (ABE) fermentation by sequencing solventogenic clostridia strains.</title>
        <authorList>
            <person name="Brown S."/>
        </authorList>
    </citation>
    <scope>NUCLEOTIDE SEQUENCE [LARGE SCALE GENOMIC DNA]</scope>
    <source>
        <strain evidence="1 2">DJ011</strain>
    </source>
</reference>
<organism evidence="1 2">
    <name type="scientific">Clostridium tetanomorphum</name>
    <dbReference type="NCBI Taxonomy" id="1553"/>
    <lineage>
        <taxon>Bacteria</taxon>
        <taxon>Bacillati</taxon>
        <taxon>Bacillota</taxon>
        <taxon>Clostridia</taxon>
        <taxon>Eubacteriales</taxon>
        <taxon>Clostridiaceae</taxon>
        <taxon>Clostridium</taxon>
    </lineage>
</organism>
<dbReference type="Gene3D" id="2.40.400.10">
    <property type="entry name" value="Acetoacetate decarboxylase-like"/>
    <property type="match status" value="1"/>
</dbReference>
<dbReference type="Proteomes" id="UP000563151">
    <property type="component" value="Unassembled WGS sequence"/>
</dbReference>